<sequence>MKRQWDTTSVCSCVPHTTRRAASYMNQPALIPHCVVAGILFFVAEAPTVLHWSDEPPVRPDFGVANVLRVDMGRRAAFACIVSARWANAICVQPVLEWGIEPQTETPAS</sequence>
<dbReference type="EMBL" id="MU154560">
    <property type="protein sequence ID" value="KAF9495660.1"/>
    <property type="molecule type" value="Genomic_DNA"/>
</dbReference>
<comment type="caution">
    <text evidence="1">The sequence shown here is derived from an EMBL/GenBank/DDBJ whole genome shotgun (WGS) entry which is preliminary data.</text>
</comment>
<protein>
    <submittedName>
        <fullName evidence="1">Uncharacterized protein</fullName>
    </submittedName>
</protein>
<evidence type="ECO:0000313" key="1">
    <source>
        <dbReference type="EMBL" id="KAF9495660.1"/>
    </source>
</evidence>
<gene>
    <name evidence="1" type="ORF">BDN71DRAFT_863733</name>
</gene>
<reference evidence="1" key="1">
    <citation type="submission" date="2020-11" db="EMBL/GenBank/DDBJ databases">
        <authorList>
            <consortium name="DOE Joint Genome Institute"/>
            <person name="Ahrendt S."/>
            <person name="Riley R."/>
            <person name="Andreopoulos W."/>
            <person name="Labutti K."/>
            <person name="Pangilinan J."/>
            <person name="Ruiz-Duenas F.J."/>
            <person name="Barrasa J.M."/>
            <person name="Sanchez-Garcia M."/>
            <person name="Camarero S."/>
            <person name="Miyauchi S."/>
            <person name="Serrano A."/>
            <person name="Linde D."/>
            <person name="Babiker R."/>
            <person name="Drula E."/>
            <person name="Ayuso-Fernandez I."/>
            <person name="Pacheco R."/>
            <person name="Padilla G."/>
            <person name="Ferreira P."/>
            <person name="Barriuso J."/>
            <person name="Kellner H."/>
            <person name="Castanera R."/>
            <person name="Alfaro M."/>
            <person name="Ramirez L."/>
            <person name="Pisabarro A.G."/>
            <person name="Kuo A."/>
            <person name="Tritt A."/>
            <person name="Lipzen A."/>
            <person name="He G."/>
            <person name="Yan M."/>
            <person name="Ng V."/>
            <person name="Cullen D."/>
            <person name="Martin F."/>
            <person name="Rosso M.-N."/>
            <person name="Henrissat B."/>
            <person name="Hibbett D."/>
            <person name="Martinez A.T."/>
            <person name="Grigoriev I.V."/>
        </authorList>
    </citation>
    <scope>NUCLEOTIDE SEQUENCE</scope>
    <source>
        <strain evidence="1">ATCC 90797</strain>
    </source>
</reference>
<name>A0A9P5ZZT3_PLEER</name>
<accession>A0A9P5ZZT3</accession>
<organism evidence="1 2">
    <name type="scientific">Pleurotus eryngii</name>
    <name type="common">Boletus of the steppes</name>
    <dbReference type="NCBI Taxonomy" id="5323"/>
    <lineage>
        <taxon>Eukaryota</taxon>
        <taxon>Fungi</taxon>
        <taxon>Dikarya</taxon>
        <taxon>Basidiomycota</taxon>
        <taxon>Agaricomycotina</taxon>
        <taxon>Agaricomycetes</taxon>
        <taxon>Agaricomycetidae</taxon>
        <taxon>Agaricales</taxon>
        <taxon>Pleurotineae</taxon>
        <taxon>Pleurotaceae</taxon>
        <taxon>Pleurotus</taxon>
    </lineage>
</organism>
<keyword evidence="2" id="KW-1185">Reference proteome</keyword>
<proteinExistence type="predicted"/>
<dbReference type="Proteomes" id="UP000807025">
    <property type="component" value="Unassembled WGS sequence"/>
</dbReference>
<evidence type="ECO:0000313" key="2">
    <source>
        <dbReference type="Proteomes" id="UP000807025"/>
    </source>
</evidence>
<dbReference type="AlphaFoldDB" id="A0A9P5ZZT3"/>